<dbReference type="Pfam" id="PF00532">
    <property type="entry name" value="Peripla_BP_1"/>
    <property type="match status" value="1"/>
</dbReference>
<protein>
    <submittedName>
        <fullName evidence="5">Transcriptional regulator, LacI family</fullName>
    </submittedName>
</protein>
<proteinExistence type="predicted"/>
<evidence type="ECO:0000259" key="4">
    <source>
        <dbReference type="PROSITE" id="PS50932"/>
    </source>
</evidence>
<dbReference type="KEGG" id="pdx:Psed_1802"/>
<dbReference type="CDD" id="cd01392">
    <property type="entry name" value="HTH_LacI"/>
    <property type="match status" value="1"/>
</dbReference>
<dbReference type="SUPFAM" id="SSF53822">
    <property type="entry name" value="Periplasmic binding protein-like I"/>
    <property type="match status" value="1"/>
</dbReference>
<dbReference type="Gene3D" id="1.10.260.40">
    <property type="entry name" value="lambda repressor-like DNA-binding domains"/>
    <property type="match status" value="1"/>
</dbReference>
<dbReference type="PANTHER" id="PTHR30146:SF109">
    <property type="entry name" value="HTH-TYPE TRANSCRIPTIONAL REGULATOR GALS"/>
    <property type="match status" value="1"/>
</dbReference>
<dbReference type="SMART" id="SM00354">
    <property type="entry name" value="HTH_LACI"/>
    <property type="match status" value="1"/>
</dbReference>
<dbReference type="Gene3D" id="3.40.50.2300">
    <property type="match status" value="2"/>
</dbReference>
<name>F4CPC1_PSEUX</name>
<dbReference type="CDD" id="cd06267">
    <property type="entry name" value="PBP1_LacI_sugar_binding-like"/>
    <property type="match status" value="1"/>
</dbReference>
<keyword evidence="2" id="KW-0238">DNA-binding</keyword>
<dbReference type="GO" id="GO:0003700">
    <property type="term" value="F:DNA-binding transcription factor activity"/>
    <property type="evidence" value="ECO:0007669"/>
    <property type="project" value="TreeGrafter"/>
</dbReference>
<keyword evidence="6" id="KW-1185">Reference proteome</keyword>
<gene>
    <name evidence="5" type="ordered locus">Psed_1802</name>
</gene>
<evidence type="ECO:0000313" key="5">
    <source>
        <dbReference type="EMBL" id="AEA24036.1"/>
    </source>
</evidence>
<dbReference type="InterPro" id="IPR000843">
    <property type="entry name" value="HTH_LacI"/>
</dbReference>
<dbReference type="GO" id="GO:0000976">
    <property type="term" value="F:transcription cis-regulatory region binding"/>
    <property type="evidence" value="ECO:0007669"/>
    <property type="project" value="TreeGrafter"/>
</dbReference>
<dbReference type="PROSITE" id="PS50932">
    <property type="entry name" value="HTH_LACI_2"/>
    <property type="match status" value="1"/>
</dbReference>
<feature type="domain" description="HTH lacI-type" evidence="4">
    <location>
        <begin position="4"/>
        <end position="57"/>
    </location>
</feature>
<evidence type="ECO:0000256" key="2">
    <source>
        <dbReference type="ARBA" id="ARBA00023125"/>
    </source>
</evidence>
<dbReference type="InterPro" id="IPR046335">
    <property type="entry name" value="LacI/GalR-like_sensor"/>
</dbReference>
<organism evidence="5 6">
    <name type="scientific">Pseudonocardia dioxanivorans (strain ATCC 55486 / DSM 44775 / JCM 13855 / CB1190)</name>
    <dbReference type="NCBI Taxonomy" id="675635"/>
    <lineage>
        <taxon>Bacteria</taxon>
        <taxon>Bacillati</taxon>
        <taxon>Actinomycetota</taxon>
        <taxon>Actinomycetes</taxon>
        <taxon>Pseudonocardiales</taxon>
        <taxon>Pseudonocardiaceae</taxon>
        <taxon>Pseudonocardia</taxon>
    </lineage>
</organism>
<dbReference type="InterPro" id="IPR001761">
    <property type="entry name" value="Peripla_BP/Lac1_sug-bd_dom"/>
</dbReference>
<dbReference type="Proteomes" id="UP000007809">
    <property type="component" value="Chromosome"/>
</dbReference>
<reference evidence="5 6" key="1">
    <citation type="journal article" date="2011" name="J. Bacteriol.">
        <title>Genome sequence of the 1,4-dioxane-degrading Pseudonocardia dioxanivorans strain CB1190.</title>
        <authorList>
            <person name="Sales C.M."/>
            <person name="Mahendra S."/>
            <person name="Grostern A."/>
            <person name="Parales R.E."/>
            <person name="Goodwin L.A."/>
            <person name="Woyke T."/>
            <person name="Nolan M."/>
            <person name="Lapidus A."/>
            <person name="Chertkov O."/>
            <person name="Ovchinnikova G."/>
            <person name="Sczyrba A."/>
            <person name="Alvarez-Cohen L."/>
        </authorList>
    </citation>
    <scope>NUCLEOTIDE SEQUENCE [LARGE SCALE GENOMIC DNA]</scope>
    <source>
        <strain evidence="6">ATCC 55486 / DSM 44775 / JCM 13855 / CB1190</strain>
    </source>
</reference>
<dbReference type="PANTHER" id="PTHR30146">
    <property type="entry name" value="LACI-RELATED TRANSCRIPTIONAL REPRESSOR"/>
    <property type="match status" value="1"/>
</dbReference>
<dbReference type="Pfam" id="PF13377">
    <property type="entry name" value="Peripla_BP_3"/>
    <property type="match status" value="1"/>
</dbReference>
<dbReference type="Pfam" id="PF00356">
    <property type="entry name" value="LacI"/>
    <property type="match status" value="1"/>
</dbReference>
<evidence type="ECO:0000256" key="1">
    <source>
        <dbReference type="ARBA" id="ARBA00023015"/>
    </source>
</evidence>
<keyword evidence="1" id="KW-0805">Transcription regulation</keyword>
<dbReference type="HOGENOM" id="CLU_037628_6_4_11"/>
<dbReference type="STRING" id="675635.Psed_1802"/>
<dbReference type="AlphaFoldDB" id="F4CPC1"/>
<dbReference type="RefSeq" id="WP_013673967.1">
    <property type="nucleotide sequence ID" value="NC_015312.1"/>
</dbReference>
<accession>F4CPC1</accession>
<keyword evidence="3" id="KW-0804">Transcription</keyword>
<evidence type="ECO:0000313" key="6">
    <source>
        <dbReference type="Proteomes" id="UP000007809"/>
    </source>
</evidence>
<dbReference type="EMBL" id="CP002593">
    <property type="protein sequence ID" value="AEA24036.1"/>
    <property type="molecule type" value="Genomic_DNA"/>
</dbReference>
<dbReference type="InterPro" id="IPR028082">
    <property type="entry name" value="Peripla_BP_I"/>
</dbReference>
<dbReference type="eggNOG" id="COG1609">
    <property type="taxonomic scope" value="Bacteria"/>
</dbReference>
<dbReference type="SUPFAM" id="SSF47413">
    <property type="entry name" value="lambda repressor-like DNA-binding domains"/>
    <property type="match status" value="1"/>
</dbReference>
<sequence length="333" mass="36060">MSGPTLQSVADLAGLSLMSASRALSGGQVSPENAARVKAAAEALGYVPNVAARRMRGGRTNTVGVLINADLDPHMEIMSILDCLIREMEEAGKQVLLSVARGGSAQIDMHLEGFLARGVDGVFFQNAQPSRLLERYRQAEVPVVAISHRDDGCPELPFVTHDAEAVFAQMYQRLTDLGHRVAVEFTRGGTPPMHEKFRSFGELRWRRCDLGSDRTVMLAHVRTELATPDPPTLFMADYPGAVQLLSVCEELRVPVPEKLSVVSTVDGLSAPMLRTPLSSLRADYELFGRAAARSMLAALEGEEIEDVLVPGGMEWIERSSTGPVPEPDGVSAR</sequence>
<evidence type="ECO:0000256" key="3">
    <source>
        <dbReference type="ARBA" id="ARBA00023163"/>
    </source>
</evidence>
<dbReference type="InterPro" id="IPR010982">
    <property type="entry name" value="Lambda_DNA-bd_dom_sf"/>
</dbReference>